<organism evidence="1 2">
    <name type="scientific">Paraburkholderia steynii</name>
    <dbReference type="NCBI Taxonomy" id="1245441"/>
    <lineage>
        <taxon>Bacteria</taxon>
        <taxon>Pseudomonadati</taxon>
        <taxon>Pseudomonadota</taxon>
        <taxon>Betaproteobacteria</taxon>
        <taxon>Burkholderiales</taxon>
        <taxon>Burkholderiaceae</taxon>
        <taxon>Paraburkholderia</taxon>
    </lineage>
</organism>
<protein>
    <submittedName>
        <fullName evidence="1">Uncharacterized protein</fullName>
    </submittedName>
</protein>
<feature type="non-terminal residue" evidence="1">
    <location>
        <position position="112"/>
    </location>
</feature>
<dbReference type="EMBL" id="MWML01001079">
    <property type="protein sequence ID" value="TCF99320.1"/>
    <property type="molecule type" value="Genomic_DNA"/>
</dbReference>
<sequence length="112" mass="12959">MSESGLDRERKAVLLPQVGRLATRLSDAATIIGREREIQYVVKELADRRIRQHRWRRWDWKINARKLKAYIDGLGGLWFQGKLNGKVGSGSHRHPRHRGNEATLLPVYTFDG</sequence>
<evidence type="ECO:0000313" key="2">
    <source>
        <dbReference type="Proteomes" id="UP000294200"/>
    </source>
</evidence>
<keyword evidence="2" id="KW-1185">Reference proteome</keyword>
<name>A0A4R0X1M3_9BURK</name>
<dbReference type="AlphaFoldDB" id="A0A4R0X1M3"/>
<accession>A0A4R0X1M3</accession>
<comment type="caution">
    <text evidence="1">The sequence shown here is derived from an EMBL/GenBank/DDBJ whole genome shotgun (WGS) entry which is preliminary data.</text>
</comment>
<gene>
    <name evidence="1" type="ORF">BZM27_54955</name>
</gene>
<dbReference type="Proteomes" id="UP000294200">
    <property type="component" value="Unassembled WGS sequence"/>
</dbReference>
<reference evidence="1 2" key="1">
    <citation type="submission" date="2017-02" db="EMBL/GenBank/DDBJ databases">
        <title>Paraburkholderia sophoroidis sp. nov. and Paraburkholderia steynii sp. nov. rhizobial symbionts of the fynbos legume Hypocalyptus sophoroides.</title>
        <authorList>
            <person name="Steenkamp E.T."/>
            <person name="Beukes C.W."/>
            <person name="Van Zyl E."/>
            <person name="Avontuur J."/>
            <person name="Chan W.Y."/>
            <person name="Hassen A."/>
            <person name="Palmer M."/>
            <person name="Mthombeni L."/>
            <person name="Phalane F."/>
            <person name="Sereme K."/>
            <person name="Venter S.N."/>
        </authorList>
    </citation>
    <scope>NUCLEOTIDE SEQUENCE [LARGE SCALE GENOMIC DNA]</scope>
    <source>
        <strain evidence="1 2">HC1.1ba</strain>
    </source>
</reference>
<evidence type="ECO:0000313" key="1">
    <source>
        <dbReference type="EMBL" id="TCF99320.1"/>
    </source>
</evidence>
<proteinExistence type="predicted"/>